<dbReference type="Pfam" id="PF12802">
    <property type="entry name" value="MarR_2"/>
    <property type="match status" value="1"/>
</dbReference>
<sequence>MMVDMARDEIDDHVHRWSRLWEGNPEVAPEIEGALVRMKYIQRRSQRGDVAAFTDPDFTREDYLTLHALMVQPSPVQATPAQLAEAATVTRAAMTARLDRLDRAGLITREVEPSDRRRVIVRPTTAGRAKWEEHIYAGMARDRELLKALSVDELKQLNAMLRKVMLSFEQENQ</sequence>
<reference evidence="2 3" key="1">
    <citation type="submission" date="2021-01" db="EMBL/GenBank/DDBJ databases">
        <title>Whole genome shotgun sequence of Actinoplanes humidus NBRC 14915.</title>
        <authorList>
            <person name="Komaki H."/>
            <person name="Tamura T."/>
        </authorList>
    </citation>
    <scope>NUCLEOTIDE SEQUENCE [LARGE SCALE GENOMIC DNA]</scope>
    <source>
        <strain evidence="2 3">NBRC 14915</strain>
    </source>
</reference>
<dbReference type="Gene3D" id="1.10.10.10">
    <property type="entry name" value="Winged helix-like DNA-binding domain superfamily/Winged helix DNA-binding domain"/>
    <property type="match status" value="1"/>
</dbReference>
<dbReference type="PROSITE" id="PS50995">
    <property type="entry name" value="HTH_MARR_2"/>
    <property type="match status" value="1"/>
</dbReference>
<name>A0ABQ3ZPG4_9ACTN</name>
<dbReference type="SUPFAM" id="SSF46785">
    <property type="entry name" value="Winged helix' DNA-binding domain"/>
    <property type="match status" value="1"/>
</dbReference>
<dbReference type="InterPro" id="IPR000835">
    <property type="entry name" value="HTH_MarR-typ"/>
</dbReference>
<dbReference type="InterPro" id="IPR039422">
    <property type="entry name" value="MarR/SlyA-like"/>
</dbReference>
<organism evidence="2 3">
    <name type="scientific">Winogradskya humida</name>
    <dbReference type="NCBI Taxonomy" id="113566"/>
    <lineage>
        <taxon>Bacteria</taxon>
        <taxon>Bacillati</taxon>
        <taxon>Actinomycetota</taxon>
        <taxon>Actinomycetes</taxon>
        <taxon>Micromonosporales</taxon>
        <taxon>Micromonosporaceae</taxon>
        <taxon>Winogradskya</taxon>
    </lineage>
</organism>
<dbReference type="EMBL" id="BOMN01000041">
    <property type="protein sequence ID" value="GIE20454.1"/>
    <property type="molecule type" value="Genomic_DNA"/>
</dbReference>
<dbReference type="PANTHER" id="PTHR33164:SF104">
    <property type="entry name" value="TRANSCRIPTIONAL REGULATORY PROTEIN"/>
    <property type="match status" value="1"/>
</dbReference>
<dbReference type="PANTHER" id="PTHR33164">
    <property type="entry name" value="TRANSCRIPTIONAL REGULATOR, MARR FAMILY"/>
    <property type="match status" value="1"/>
</dbReference>
<evidence type="ECO:0000313" key="2">
    <source>
        <dbReference type="EMBL" id="GIE20454.1"/>
    </source>
</evidence>
<dbReference type="Proteomes" id="UP000603200">
    <property type="component" value="Unassembled WGS sequence"/>
</dbReference>
<proteinExistence type="predicted"/>
<evidence type="ECO:0000313" key="3">
    <source>
        <dbReference type="Proteomes" id="UP000603200"/>
    </source>
</evidence>
<accession>A0ABQ3ZPG4</accession>
<evidence type="ECO:0000259" key="1">
    <source>
        <dbReference type="PROSITE" id="PS50995"/>
    </source>
</evidence>
<protein>
    <submittedName>
        <fullName evidence="2">MarR family transcriptional regulator</fullName>
    </submittedName>
</protein>
<feature type="domain" description="HTH marR-type" evidence="1">
    <location>
        <begin position="24"/>
        <end position="166"/>
    </location>
</feature>
<dbReference type="InterPro" id="IPR036388">
    <property type="entry name" value="WH-like_DNA-bd_sf"/>
</dbReference>
<gene>
    <name evidence="2" type="ORF">Ahu01nite_035560</name>
</gene>
<dbReference type="PRINTS" id="PR00598">
    <property type="entry name" value="HTHMARR"/>
</dbReference>
<comment type="caution">
    <text evidence="2">The sequence shown here is derived from an EMBL/GenBank/DDBJ whole genome shotgun (WGS) entry which is preliminary data.</text>
</comment>
<dbReference type="InterPro" id="IPR036390">
    <property type="entry name" value="WH_DNA-bd_sf"/>
</dbReference>
<dbReference type="SMART" id="SM00347">
    <property type="entry name" value="HTH_MARR"/>
    <property type="match status" value="1"/>
</dbReference>
<keyword evidence="3" id="KW-1185">Reference proteome</keyword>